<dbReference type="Proteomes" id="UP000199197">
    <property type="component" value="Unassembled WGS sequence"/>
</dbReference>
<feature type="domain" description="Anti-sigma-28 factor FlgM C-terminal" evidence="2">
    <location>
        <begin position="29"/>
        <end position="65"/>
    </location>
</feature>
<proteinExistence type="predicted"/>
<dbReference type="InterPro" id="IPR035890">
    <property type="entry name" value="Anti-sigma-28_factor_FlgM_sf"/>
</dbReference>
<sequence length="82" mass="9489">MRINEISGKNLLPEENSGKRSGKVEDKKDKIEISGEARELYEAKRMEKIEEIRKKIDAGFYDSDSVIDEVVEKIYKLLKLNS</sequence>
<dbReference type="InterPro" id="IPR031316">
    <property type="entry name" value="FlgM_C"/>
</dbReference>
<evidence type="ECO:0000256" key="1">
    <source>
        <dbReference type="SAM" id="MobiDB-lite"/>
    </source>
</evidence>
<organism evidence="3 4">
    <name type="scientific">Candidatus Chryseopegocella kryptomonas</name>
    <dbReference type="NCBI Taxonomy" id="1633643"/>
    <lineage>
        <taxon>Bacteria</taxon>
        <taxon>Pseudomonadati</taxon>
        <taxon>Candidatus Kryptoniota</taxon>
        <taxon>Candidatus Chryseopegocella</taxon>
    </lineage>
</organism>
<evidence type="ECO:0000259" key="2">
    <source>
        <dbReference type="Pfam" id="PF04316"/>
    </source>
</evidence>
<dbReference type="RefSeq" id="WP_092347535.1">
    <property type="nucleotide sequence ID" value="NZ_CZVW01000003.1"/>
</dbReference>
<keyword evidence="3" id="KW-0966">Cell projection</keyword>
<dbReference type="OrthoDB" id="9809107at2"/>
<feature type="region of interest" description="Disordered" evidence="1">
    <location>
        <begin position="1"/>
        <end position="28"/>
    </location>
</feature>
<keyword evidence="4" id="KW-1185">Reference proteome</keyword>
<dbReference type="AlphaFoldDB" id="A0A0N7MW58"/>
<dbReference type="Pfam" id="PF04316">
    <property type="entry name" value="FlgM"/>
    <property type="match status" value="1"/>
</dbReference>
<reference evidence="4" key="1">
    <citation type="submission" date="2015-11" db="EMBL/GenBank/DDBJ databases">
        <authorList>
            <person name="Varghese N."/>
        </authorList>
    </citation>
    <scope>NUCLEOTIDE SEQUENCE [LARGE SCALE GENOMIC DNA]</scope>
    <source>
        <strain evidence="4">JGI-23</strain>
    </source>
</reference>
<feature type="compositionally biased region" description="Basic and acidic residues" evidence="1">
    <location>
        <begin position="16"/>
        <end position="28"/>
    </location>
</feature>
<name>A0A0N7MW58_9BACT</name>
<accession>A0A0N7MW58</accession>
<evidence type="ECO:0000313" key="3">
    <source>
        <dbReference type="EMBL" id="CUS97723.1"/>
    </source>
</evidence>
<gene>
    <name evidence="3" type="ORF">JGI23_00347</name>
</gene>
<dbReference type="EMBL" id="CZVW01000003">
    <property type="protein sequence ID" value="CUS97723.1"/>
    <property type="molecule type" value="Genomic_DNA"/>
</dbReference>
<keyword evidence="3" id="KW-0969">Cilium</keyword>
<protein>
    <submittedName>
        <fullName evidence="3">Negative regulator of flagellin synthesis FlgM</fullName>
    </submittedName>
</protein>
<dbReference type="SUPFAM" id="SSF101498">
    <property type="entry name" value="Anti-sigma factor FlgM"/>
    <property type="match status" value="1"/>
</dbReference>
<keyword evidence="3" id="KW-0282">Flagellum</keyword>
<evidence type="ECO:0000313" key="4">
    <source>
        <dbReference type="Proteomes" id="UP000199197"/>
    </source>
</evidence>